<proteinExistence type="predicted"/>
<organism evidence="1 2">
    <name type="scientific">Chitinophaga hostae</name>
    <dbReference type="NCBI Taxonomy" id="2831022"/>
    <lineage>
        <taxon>Bacteria</taxon>
        <taxon>Pseudomonadati</taxon>
        <taxon>Bacteroidota</taxon>
        <taxon>Chitinophagia</taxon>
        <taxon>Chitinophagales</taxon>
        <taxon>Chitinophagaceae</taxon>
        <taxon>Chitinophaga</taxon>
    </lineage>
</organism>
<evidence type="ECO:0000313" key="2">
    <source>
        <dbReference type="Proteomes" id="UP000676386"/>
    </source>
</evidence>
<name>A0ABS5J8W0_9BACT</name>
<evidence type="ECO:0000313" key="1">
    <source>
        <dbReference type="EMBL" id="MBS0031655.1"/>
    </source>
</evidence>
<gene>
    <name evidence="1" type="ORF">KE626_30270</name>
</gene>
<dbReference type="Proteomes" id="UP000676386">
    <property type="component" value="Unassembled WGS sequence"/>
</dbReference>
<protein>
    <recommendedName>
        <fullName evidence="3">Beta-lactamase-inhibitor-like, PepSY-like</fullName>
    </recommendedName>
</protein>
<reference evidence="1 2" key="1">
    <citation type="submission" date="2021-04" db="EMBL/GenBank/DDBJ databases">
        <title>Chitinophaga sp. nov., isolated from the rhizosphere soil.</title>
        <authorList>
            <person name="He S."/>
        </authorList>
    </citation>
    <scope>NUCLEOTIDE SEQUENCE [LARGE SCALE GENOMIC DNA]</scope>
    <source>
        <strain evidence="1 2">2R12</strain>
    </source>
</reference>
<dbReference type="EMBL" id="JAGTXB010000024">
    <property type="protein sequence ID" value="MBS0031655.1"/>
    <property type="molecule type" value="Genomic_DNA"/>
</dbReference>
<sequence>MNRVFLLLAATTLISCEQYRTEEPDTLAVTAPAEIIKPLTAADDSMQEPHRSRNISWDQIEVFEFSKAMINNKVPLFTSRQRLESSIGQADSIASAANEDICGSQFEDDFAYFYIDGSTFELCRDSVACEEFVFSTDYELTCGKIRLTRNTTWEQARQLFPNAVLQAENEGKTDMITLRDAYKQDSDSSVQLYFQNGKLVRIVNFIPC</sequence>
<evidence type="ECO:0008006" key="3">
    <source>
        <dbReference type="Google" id="ProtNLM"/>
    </source>
</evidence>
<keyword evidence="2" id="KW-1185">Reference proteome</keyword>
<comment type="caution">
    <text evidence="1">The sequence shown here is derived from an EMBL/GenBank/DDBJ whole genome shotgun (WGS) entry which is preliminary data.</text>
</comment>
<accession>A0ABS5J8W0</accession>
<dbReference type="RefSeq" id="WP_211976819.1">
    <property type="nucleotide sequence ID" value="NZ_CBFHAM010000114.1"/>
</dbReference>
<dbReference type="PROSITE" id="PS51257">
    <property type="entry name" value="PROKAR_LIPOPROTEIN"/>
    <property type="match status" value="1"/>
</dbReference>